<feature type="compositionally biased region" description="Polar residues" evidence="6">
    <location>
        <begin position="1"/>
        <end position="19"/>
    </location>
</feature>
<dbReference type="PANTHER" id="PTHR12547:SF18">
    <property type="entry name" value="PROTEIN TIS11"/>
    <property type="match status" value="1"/>
</dbReference>
<dbReference type="FunFam" id="4.10.1000.10:FF:000001">
    <property type="entry name" value="zinc finger CCCH domain-containing protein 15-like"/>
    <property type="match status" value="1"/>
</dbReference>
<dbReference type="Gene3D" id="4.10.1000.10">
    <property type="entry name" value="Zinc finger, CCCH-type"/>
    <property type="match status" value="2"/>
</dbReference>
<organism evidence="8 9">
    <name type="scientific">Senna tora</name>
    <dbReference type="NCBI Taxonomy" id="362788"/>
    <lineage>
        <taxon>Eukaryota</taxon>
        <taxon>Viridiplantae</taxon>
        <taxon>Streptophyta</taxon>
        <taxon>Embryophyta</taxon>
        <taxon>Tracheophyta</taxon>
        <taxon>Spermatophyta</taxon>
        <taxon>Magnoliopsida</taxon>
        <taxon>eudicotyledons</taxon>
        <taxon>Gunneridae</taxon>
        <taxon>Pentapetalae</taxon>
        <taxon>rosids</taxon>
        <taxon>fabids</taxon>
        <taxon>Fabales</taxon>
        <taxon>Fabaceae</taxon>
        <taxon>Caesalpinioideae</taxon>
        <taxon>Cassia clade</taxon>
        <taxon>Senna</taxon>
    </lineage>
</organism>
<evidence type="ECO:0000256" key="4">
    <source>
        <dbReference type="ARBA" id="ARBA00022833"/>
    </source>
</evidence>
<dbReference type="Proteomes" id="UP000634136">
    <property type="component" value="Unassembled WGS sequence"/>
</dbReference>
<protein>
    <submittedName>
        <fullName evidence="8">Zinc finger CCCH domain-containing protein 39</fullName>
    </submittedName>
</protein>
<proteinExistence type="predicted"/>
<sequence length="198" mass="22682">MTTNFSMNHDYENPSSSSYKKPRISESFPHSGAQTHPIEGRSRNFKTQLCRRFRLGIWNQCSYGSTCRFLHMNPRESSMVEIIPRAPAGHNCNCESDQMEFNESLDAEVNQNMVMMKTKLCIKWGIKGYCSFGQDCRFAHGQAELRKPDGYSTAAATTNDSISVVPIGPLLKKKPCVLDFKFKRNELHRISRIYADWI</sequence>
<keyword evidence="9" id="KW-1185">Reference proteome</keyword>
<dbReference type="PROSITE" id="PS50103">
    <property type="entry name" value="ZF_C3H1"/>
    <property type="match status" value="2"/>
</dbReference>
<dbReference type="InterPro" id="IPR000571">
    <property type="entry name" value="Znf_CCCH"/>
</dbReference>
<evidence type="ECO:0000256" key="5">
    <source>
        <dbReference type="PROSITE-ProRule" id="PRU00723"/>
    </source>
</evidence>
<evidence type="ECO:0000313" key="8">
    <source>
        <dbReference type="EMBL" id="KAF7843281.1"/>
    </source>
</evidence>
<dbReference type="InterPro" id="IPR036855">
    <property type="entry name" value="Znf_CCCH_sf"/>
</dbReference>
<name>A0A835CHG8_9FABA</name>
<dbReference type="InterPro" id="IPR045877">
    <property type="entry name" value="ZFP36-like"/>
</dbReference>
<dbReference type="SMART" id="SM00356">
    <property type="entry name" value="ZnF_C3H1"/>
    <property type="match status" value="2"/>
</dbReference>
<keyword evidence="1 5" id="KW-0479">Metal-binding</keyword>
<keyword evidence="2" id="KW-0677">Repeat</keyword>
<dbReference type="Pfam" id="PF00642">
    <property type="entry name" value="zf-CCCH"/>
    <property type="match status" value="2"/>
</dbReference>
<dbReference type="SUPFAM" id="SSF90229">
    <property type="entry name" value="CCCH zinc finger"/>
    <property type="match status" value="2"/>
</dbReference>
<keyword evidence="4 5" id="KW-0862">Zinc</keyword>
<gene>
    <name evidence="8" type="ORF">G2W53_000186</name>
</gene>
<keyword evidence="3 5" id="KW-0863">Zinc-finger</keyword>
<feature type="zinc finger region" description="C3H1-type" evidence="5">
    <location>
        <begin position="44"/>
        <end position="74"/>
    </location>
</feature>
<comment type="caution">
    <text evidence="8">The sequence shown here is derived from an EMBL/GenBank/DDBJ whole genome shotgun (WGS) entry which is preliminary data.</text>
</comment>
<evidence type="ECO:0000259" key="7">
    <source>
        <dbReference type="PROSITE" id="PS50103"/>
    </source>
</evidence>
<feature type="domain" description="C3H1-type" evidence="7">
    <location>
        <begin position="44"/>
        <end position="74"/>
    </location>
</feature>
<feature type="zinc finger region" description="C3H1-type" evidence="5">
    <location>
        <begin position="115"/>
        <end position="143"/>
    </location>
</feature>
<dbReference type="AlphaFoldDB" id="A0A835CHG8"/>
<evidence type="ECO:0000256" key="2">
    <source>
        <dbReference type="ARBA" id="ARBA00022737"/>
    </source>
</evidence>
<evidence type="ECO:0000256" key="3">
    <source>
        <dbReference type="ARBA" id="ARBA00022771"/>
    </source>
</evidence>
<reference evidence="8" key="1">
    <citation type="submission" date="2020-09" db="EMBL/GenBank/DDBJ databases">
        <title>Genome-Enabled Discovery of Anthraquinone Biosynthesis in Senna tora.</title>
        <authorList>
            <person name="Kang S.-H."/>
            <person name="Pandey R.P."/>
            <person name="Lee C.-M."/>
            <person name="Sim J.-S."/>
            <person name="Jeong J.-T."/>
            <person name="Choi B.-S."/>
            <person name="Jung M."/>
            <person name="Ginzburg D."/>
            <person name="Zhao K."/>
            <person name="Won S.Y."/>
            <person name="Oh T.-J."/>
            <person name="Yu Y."/>
            <person name="Kim N.-H."/>
            <person name="Lee O.R."/>
            <person name="Lee T.-H."/>
            <person name="Bashyal P."/>
            <person name="Kim T.-S."/>
            <person name="Lee W.-H."/>
            <person name="Kawkins C."/>
            <person name="Kim C.-K."/>
            <person name="Kim J.S."/>
            <person name="Ahn B.O."/>
            <person name="Rhee S.Y."/>
            <person name="Sohng J.K."/>
        </authorList>
    </citation>
    <scope>NUCLEOTIDE SEQUENCE</scope>
    <source>
        <tissue evidence="8">Leaf</tissue>
    </source>
</reference>
<evidence type="ECO:0000256" key="1">
    <source>
        <dbReference type="ARBA" id="ARBA00022723"/>
    </source>
</evidence>
<evidence type="ECO:0000313" key="9">
    <source>
        <dbReference type="Proteomes" id="UP000634136"/>
    </source>
</evidence>
<dbReference type="GO" id="GO:0003729">
    <property type="term" value="F:mRNA binding"/>
    <property type="evidence" value="ECO:0007669"/>
    <property type="project" value="InterPro"/>
</dbReference>
<dbReference type="PANTHER" id="PTHR12547">
    <property type="entry name" value="CCCH ZINC FINGER/TIS11-RELATED"/>
    <property type="match status" value="1"/>
</dbReference>
<feature type="domain" description="C3H1-type" evidence="7">
    <location>
        <begin position="115"/>
        <end position="143"/>
    </location>
</feature>
<feature type="region of interest" description="Disordered" evidence="6">
    <location>
        <begin position="1"/>
        <end position="39"/>
    </location>
</feature>
<accession>A0A835CHG8</accession>
<evidence type="ECO:0000256" key="6">
    <source>
        <dbReference type="SAM" id="MobiDB-lite"/>
    </source>
</evidence>
<dbReference type="EMBL" id="JAAIUW010000001">
    <property type="protein sequence ID" value="KAF7843281.1"/>
    <property type="molecule type" value="Genomic_DNA"/>
</dbReference>
<dbReference type="GO" id="GO:0008270">
    <property type="term" value="F:zinc ion binding"/>
    <property type="evidence" value="ECO:0007669"/>
    <property type="project" value="UniProtKB-KW"/>
</dbReference>
<dbReference type="OrthoDB" id="410307at2759"/>